<evidence type="ECO:0000313" key="3">
    <source>
        <dbReference type="Proteomes" id="UP000297703"/>
    </source>
</evidence>
<feature type="region of interest" description="Disordered" evidence="1">
    <location>
        <begin position="26"/>
        <end position="180"/>
    </location>
</feature>
<keyword evidence="3" id="KW-1185">Reference proteome</keyword>
<dbReference type="AlphaFoldDB" id="A0A4D9EAD3"/>
<evidence type="ECO:0000313" key="2">
    <source>
        <dbReference type="EMBL" id="TFK03810.1"/>
    </source>
</evidence>
<dbReference type="OrthoDB" id="9937592at2759"/>
<feature type="compositionally biased region" description="Basic and acidic residues" evidence="1">
    <location>
        <begin position="75"/>
        <end position="98"/>
    </location>
</feature>
<organism evidence="2 3">
    <name type="scientific">Platysternon megacephalum</name>
    <name type="common">big-headed turtle</name>
    <dbReference type="NCBI Taxonomy" id="55544"/>
    <lineage>
        <taxon>Eukaryota</taxon>
        <taxon>Metazoa</taxon>
        <taxon>Chordata</taxon>
        <taxon>Craniata</taxon>
        <taxon>Vertebrata</taxon>
        <taxon>Euteleostomi</taxon>
        <taxon>Archelosauria</taxon>
        <taxon>Testudinata</taxon>
        <taxon>Testudines</taxon>
        <taxon>Cryptodira</taxon>
        <taxon>Durocryptodira</taxon>
        <taxon>Testudinoidea</taxon>
        <taxon>Platysternidae</taxon>
        <taxon>Platysternon</taxon>
    </lineage>
</organism>
<evidence type="ECO:0000256" key="1">
    <source>
        <dbReference type="SAM" id="MobiDB-lite"/>
    </source>
</evidence>
<proteinExistence type="predicted"/>
<accession>A0A4D9EAD3</accession>
<dbReference type="EMBL" id="QXTE01000152">
    <property type="protein sequence ID" value="TFK03810.1"/>
    <property type="molecule type" value="Genomic_DNA"/>
</dbReference>
<reference evidence="2 3" key="1">
    <citation type="submission" date="2019-04" db="EMBL/GenBank/DDBJ databases">
        <title>Draft genome of the big-headed turtle Platysternon megacephalum.</title>
        <authorList>
            <person name="Gong S."/>
        </authorList>
    </citation>
    <scope>NUCLEOTIDE SEQUENCE [LARGE SCALE GENOMIC DNA]</scope>
    <source>
        <strain evidence="2">DO16091913</strain>
        <tissue evidence="2">Muscle</tissue>
    </source>
</reference>
<protein>
    <submittedName>
        <fullName evidence="2">tRNA:m(4)X modification enzyme TRM13-like protein</fullName>
    </submittedName>
</protein>
<feature type="region of interest" description="Disordered" evidence="1">
    <location>
        <begin position="201"/>
        <end position="255"/>
    </location>
</feature>
<comment type="caution">
    <text evidence="2">The sequence shown here is derived from an EMBL/GenBank/DDBJ whole genome shotgun (WGS) entry which is preliminary data.</text>
</comment>
<sequence length="482" mass="50938">MHPLTIPPVSSRPSVLQLFRNLFGLGQSTQEGPETRADAQEQGNVGDLEENSSLVPAGTESETSEPAGKVLTGDHPTDEPRRDATGDHMGEILGELKDISLGGTPSSRGRRSPPMLDPSGMEMGDSGDWVLSDFSESSSCIDASVDEEEKQSMGSGATGEPCGQCSATGDAGGASAERWPLGSRPSVLQLVRNLFGLRQSVQEGPETRADAQESGDVGDLEENSSLVPAGAESETSEPAVKELTGDHPTDEPRRDATGDCMEEILGELKNISLGGAASSHGRRSPPMLDPSGMEMGDSSGFVNTAMGKDKTAQDPCSGISGREEERVGEASGDTGTWGKAGISQVLRADNEGITPTAGPLAMTPKDFHAKEERERLLKEDLNGGSPKAELSPWNKLVNMYKQRRKLPVPKENPVQLEMEEGSTLNLTVYEFATPEPHLISSKSSSTALIYRFPDDGAGEAVGHFGRAQVDLRTNGLGAPEAD</sequence>
<dbReference type="Proteomes" id="UP000297703">
    <property type="component" value="Unassembled WGS sequence"/>
</dbReference>
<reference evidence="2 3" key="2">
    <citation type="submission" date="2019-04" db="EMBL/GenBank/DDBJ databases">
        <title>The genome sequence of big-headed turtle.</title>
        <authorList>
            <person name="Gong S."/>
        </authorList>
    </citation>
    <scope>NUCLEOTIDE SEQUENCE [LARGE SCALE GENOMIC DNA]</scope>
    <source>
        <strain evidence="2">DO16091913</strain>
        <tissue evidence="2">Muscle</tissue>
    </source>
</reference>
<feature type="compositionally biased region" description="Basic and acidic residues" evidence="1">
    <location>
        <begin position="239"/>
        <end position="255"/>
    </location>
</feature>
<feature type="region of interest" description="Disordered" evidence="1">
    <location>
        <begin position="307"/>
        <end position="338"/>
    </location>
</feature>
<name>A0A4D9EAD3_9SAUR</name>
<gene>
    <name evidence="2" type="ORF">DR999_PMT13840</name>
</gene>